<dbReference type="RefSeq" id="WP_171589086.1">
    <property type="nucleotide sequence ID" value="NZ_JABGBO010000008.1"/>
</dbReference>
<name>A0A7Y4LAR5_9BURK</name>
<organism evidence="8 9">
    <name type="scientific">Pelistega europaea</name>
    <dbReference type="NCBI Taxonomy" id="106147"/>
    <lineage>
        <taxon>Bacteria</taxon>
        <taxon>Pseudomonadati</taxon>
        <taxon>Pseudomonadota</taxon>
        <taxon>Betaproteobacteria</taxon>
        <taxon>Burkholderiales</taxon>
        <taxon>Alcaligenaceae</taxon>
        <taxon>Pelistega</taxon>
    </lineage>
</organism>
<dbReference type="PANTHER" id="PTHR30429">
    <property type="entry name" value="D-METHIONINE-BINDING LIPOPROTEIN METQ"/>
    <property type="match status" value="1"/>
</dbReference>
<feature type="signal peptide" evidence="7">
    <location>
        <begin position="1"/>
        <end position="22"/>
    </location>
</feature>
<dbReference type="CDD" id="cd13597">
    <property type="entry name" value="PBP2_lipoprotein_Tp32"/>
    <property type="match status" value="1"/>
</dbReference>
<keyword evidence="4" id="KW-0472">Membrane</keyword>
<reference evidence="8 9" key="1">
    <citation type="submission" date="2020-05" db="EMBL/GenBank/DDBJ databases">
        <authorList>
            <person name="Niu N."/>
        </authorList>
    </citation>
    <scope>NUCLEOTIDE SEQUENCE [LARGE SCALE GENOMIC DNA]</scope>
    <source>
        <strain evidence="8 9">LMG10982</strain>
    </source>
</reference>
<comment type="subcellular location">
    <subcellularLocation>
        <location evidence="1">Membrane</location>
        <topology evidence="1">Lipid-anchor</topology>
    </subcellularLocation>
</comment>
<evidence type="ECO:0000313" key="8">
    <source>
        <dbReference type="EMBL" id="NOL50105.1"/>
    </source>
</evidence>
<evidence type="ECO:0000256" key="1">
    <source>
        <dbReference type="ARBA" id="ARBA00004635"/>
    </source>
</evidence>
<evidence type="ECO:0000313" key="9">
    <source>
        <dbReference type="Proteomes" id="UP000541421"/>
    </source>
</evidence>
<dbReference type="Proteomes" id="UP000541421">
    <property type="component" value="Unassembled WGS sequence"/>
</dbReference>
<evidence type="ECO:0000256" key="6">
    <source>
        <dbReference type="ARBA" id="ARBA00023288"/>
    </source>
</evidence>
<protein>
    <submittedName>
        <fullName evidence="8">MetQ/NlpA family ABC transporter substrate-binding protein</fullName>
    </submittedName>
</protein>
<gene>
    <name evidence="8" type="ORF">HKX40_08155</name>
</gene>
<sequence>MKRKQLLGALVVSLAAAHSANALEQLSVAATPVPAAEVLEFMKPALEKQGVELKVYEFTDYIQPNQQVADKQVMMNCFQHKPFLDSFNARTGAGLVPVGYIYVPPMAAYSRKVKDVKDLPDGATVAIPNDPTNSTRALLVLQKAGLIKLKDPNDLNATAADIVENPKNLKFNELEAATLPRVVDDVDLAVINTNYALEAHLNPKTDSLIREDEKSPYANLCAADPQYKDSPVVKKLMQEWHSPATVKFIEEKYKGTVIPVDL</sequence>
<accession>A0A7Y4LAR5</accession>
<dbReference type="SUPFAM" id="SSF53850">
    <property type="entry name" value="Periplasmic binding protein-like II"/>
    <property type="match status" value="1"/>
</dbReference>
<proteinExistence type="inferred from homology"/>
<evidence type="ECO:0000256" key="3">
    <source>
        <dbReference type="ARBA" id="ARBA00022729"/>
    </source>
</evidence>
<keyword evidence="9" id="KW-1185">Reference proteome</keyword>
<dbReference type="GO" id="GO:0016020">
    <property type="term" value="C:membrane"/>
    <property type="evidence" value="ECO:0007669"/>
    <property type="project" value="UniProtKB-SubCell"/>
</dbReference>
<comment type="caution">
    <text evidence="8">The sequence shown here is derived from an EMBL/GenBank/DDBJ whole genome shotgun (WGS) entry which is preliminary data.</text>
</comment>
<comment type="similarity">
    <text evidence="2">Belongs to the NlpA lipoprotein family.</text>
</comment>
<dbReference type="EMBL" id="JABGBO010000008">
    <property type="protein sequence ID" value="NOL50105.1"/>
    <property type="molecule type" value="Genomic_DNA"/>
</dbReference>
<keyword evidence="5" id="KW-0564">Palmitate</keyword>
<dbReference type="PIRSF" id="PIRSF002854">
    <property type="entry name" value="MetQ"/>
    <property type="match status" value="1"/>
</dbReference>
<dbReference type="InterPro" id="IPR004872">
    <property type="entry name" value="Lipoprotein_NlpA"/>
</dbReference>
<evidence type="ECO:0000256" key="7">
    <source>
        <dbReference type="SAM" id="SignalP"/>
    </source>
</evidence>
<keyword evidence="6" id="KW-0449">Lipoprotein</keyword>
<feature type="chain" id="PRO_5031397914" evidence="7">
    <location>
        <begin position="23"/>
        <end position="262"/>
    </location>
</feature>
<keyword evidence="3 7" id="KW-0732">Signal</keyword>
<evidence type="ECO:0000256" key="4">
    <source>
        <dbReference type="ARBA" id="ARBA00023136"/>
    </source>
</evidence>
<dbReference type="AlphaFoldDB" id="A0A7Y4LAR5"/>
<dbReference type="Gene3D" id="3.40.190.10">
    <property type="entry name" value="Periplasmic binding protein-like II"/>
    <property type="match status" value="2"/>
</dbReference>
<dbReference type="Pfam" id="PF03180">
    <property type="entry name" value="Lipoprotein_9"/>
    <property type="match status" value="1"/>
</dbReference>
<dbReference type="PANTHER" id="PTHR30429:SF0">
    <property type="entry name" value="METHIONINE-BINDING LIPOPROTEIN METQ"/>
    <property type="match status" value="1"/>
</dbReference>
<evidence type="ECO:0000256" key="2">
    <source>
        <dbReference type="ARBA" id="ARBA00008973"/>
    </source>
</evidence>
<evidence type="ECO:0000256" key="5">
    <source>
        <dbReference type="ARBA" id="ARBA00023139"/>
    </source>
</evidence>